<evidence type="ECO:0000313" key="2">
    <source>
        <dbReference type="Proteomes" id="UP000823775"/>
    </source>
</evidence>
<dbReference type="EMBL" id="JACEIK010013737">
    <property type="protein sequence ID" value="MCE3216639.1"/>
    <property type="molecule type" value="Genomic_DNA"/>
</dbReference>
<dbReference type="Proteomes" id="UP000823775">
    <property type="component" value="Unassembled WGS sequence"/>
</dbReference>
<feature type="non-terminal residue" evidence="1">
    <location>
        <position position="1"/>
    </location>
</feature>
<keyword evidence="2" id="KW-1185">Reference proteome</keyword>
<comment type="caution">
    <text evidence="1">The sequence shown here is derived from an EMBL/GenBank/DDBJ whole genome shotgun (WGS) entry which is preliminary data.</text>
</comment>
<sequence length="62" mass="6732">DFMPFLHVCAGATQEDLEVVGTKPACRKLASADRKCYSGSLEETIPGPVGGLAFHRHDLLKF</sequence>
<accession>A0ABS8WYB2</accession>
<organism evidence="1 2">
    <name type="scientific">Datura stramonium</name>
    <name type="common">Jimsonweed</name>
    <name type="synonym">Common thornapple</name>
    <dbReference type="NCBI Taxonomy" id="4076"/>
    <lineage>
        <taxon>Eukaryota</taxon>
        <taxon>Viridiplantae</taxon>
        <taxon>Streptophyta</taxon>
        <taxon>Embryophyta</taxon>
        <taxon>Tracheophyta</taxon>
        <taxon>Spermatophyta</taxon>
        <taxon>Magnoliopsida</taxon>
        <taxon>eudicotyledons</taxon>
        <taxon>Gunneridae</taxon>
        <taxon>Pentapetalae</taxon>
        <taxon>asterids</taxon>
        <taxon>lamiids</taxon>
        <taxon>Solanales</taxon>
        <taxon>Solanaceae</taxon>
        <taxon>Solanoideae</taxon>
        <taxon>Datureae</taxon>
        <taxon>Datura</taxon>
    </lineage>
</organism>
<reference evidence="1 2" key="1">
    <citation type="journal article" date="2021" name="BMC Genomics">
        <title>Datura genome reveals duplications of psychoactive alkaloid biosynthetic genes and high mutation rate following tissue culture.</title>
        <authorList>
            <person name="Rajewski A."/>
            <person name="Carter-House D."/>
            <person name="Stajich J."/>
            <person name="Litt A."/>
        </authorList>
    </citation>
    <scope>NUCLEOTIDE SEQUENCE [LARGE SCALE GENOMIC DNA]</scope>
    <source>
        <strain evidence="1">AR-01</strain>
    </source>
</reference>
<proteinExistence type="predicted"/>
<evidence type="ECO:0000313" key="1">
    <source>
        <dbReference type="EMBL" id="MCE3216639.1"/>
    </source>
</evidence>
<gene>
    <name evidence="1" type="ORF">HAX54_007279</name>
</gene>
<protein>
    <submittedName>
        <fullName evidence="1">Uncharacterized protein</fullName>
    </submittedName>
</protein>
<name>A0ABS8WYB2_DATST</name>